<protein>
    <submittedName>
        <fullName evidence="2">Uncharacterized protein</fullName>
    </submittedName>
</protein>
<keyword evidence="1" id="KW-0732">Signal</keyword>
<dbReference type="OrthoDB" id="2841294at2759"/>
<gene>
    <name evidence="2" type="ORF">PHLGIDRAFT_114133</name>
</gene>
<keyword evidence="3" id="KW-1185">Reference proteome</keyword>
<organism evidence="2 3">
    <name type="scientific">Phlebiopsis gigantea (strain 11061_1 CR5-6)</name>
    <name type="common">White-rot fungus</name>
    <name type="synonym">Peniophora gigantea</name>
    <dbReference type="NCBI Taxonomy" id="745531"/>
    <lineage>
        <taxon>Eukaryota</taxon>
        <taxon>Fungi</taxon>
        <taxon>Dikarya</taxon>
        <taxon>Basidiomycota</taxon>
        <taxon>Agaricomycotina</taxon>
        <taxon>Agaricomycetes</taxon>
        <taxon>Polyporales</taxon>
        <taxon>Phanerochaetaceae</taxon>
        <taxon>Phlebiopsis</taxon>
    </lineage>
</organism>
<dbReference type="HOGENOM" id="CLU_137500_1_1_1"/>
<reference evidence="2 3" key="1">
    <citation type="journal article" date="2014" name="PLoS Genet.">
        <title>Analysis of the Phlebiopsis gigantea genome, transcriptome and secretome provides insight into its pioneer colonization strategies of wood.</title>
        <authorList>
            <person name="Hori C."/>
            <person name="Ishida T."/>
            <person name="Igarashi K."/>
            <person name="Samejima M."/>
            <person name="Suzuki H."/>
            <person name="Master E."/>
            <person name="Ferreira P."/>
            <person name="Ruiz-Duenas F.J."/>
            <person name="Held B."/>
            <person name="Canessa P."/>
            <person name="Larrondo L.F."/>
            <person name="Schmoll M."/>
            <person name="Druzhinina I.S."/>
            <person name="Kubicek C.P."/>
            <person name="Gaskell J.A."/>
            <person name="Kersten P."/>
            <person name="St John F."/>
            <person name="Glasner J."/>
            <person name="Sabat G."/>
            <person name="Splinter BonDurant S."/>
            <person name="Syed K."/>
            <person name="Yadav J."/>
            <person name="Mgbeahuruike A.C."/>
            <person name="Kovalchuk A."/>
            <person name="Asiegbu F.O."/>
            <person name="Lackner G."/>
            <person name="Hoffmeister D."/>
            <person name="Rencoret J."/>
            <person name="Gutierrez A."/>
            <person name="Sun H."/>
            <person name="Lindquist E."/>
            <person name="Barry K."/>
            <person name="Riley R."/>
            <person name="Grigoriev I.V."/>
            <person name="Henrissat B."/>
            <person name="Kues U."/>
            <person name="Berka R.M."/>
            <person name="Martinez A.T."/>
            <person name="Covert S.F."/>
            <person name="Blanchette R.A."/>
            <person name="Cullen D."/>
        </authorList>
    </citation>
    <scope>NUCLEOTIDE SEQUENCE [LARGE SCALE GENOMIC DNA]</scope>
    <source>
        <strain evidence="2 3">11061_1 CR5-6</strain>
    </source>
</reference>
<dbReference type="EMBL" id="KN840443">
    <property type="protein sequence ID" value="KIP11805.1"/>
    <property type="molecule type" value="Genomic_DNA"/>
</dbReference>
<proteinExistence type="predicted"/>
<evidence type="ECO:0000313" key="2">
    <source>
        <dbReference type="EMBL" id="KIP11805.1"/>
    </source>
</evidence>
<sequence length="142" mass="15135">MQSVFILAALAASSFAQRLIIQEPTAGQTITGNAPVTIEVSRSVPPTPETQGTVVIAVTPCYDVCSQPPLWPASQVVYDGPLNVQYNNSDPAKGRYEDITVTVPSFFQSSGAIISVAHQFTSESASGNTPLFEYTDVLVNIQ</sequence>
<dbReference type="Proteomes" id="UP000053257">
    <property type="component" value="Unassembled WGS sequence"/>
</dbReference>
<evidence type="ECO:0000256" key="1">
    <source>
        <dbReference type="SAM" id="SignalP"/>
    </source>
</evidence>
<name>A0A0C3SFB7_PHLG1</name>
<feature type="signal peptide" evidence="1">
    <location>
        <begin position="1"/>
        <end position="16"/>
    </location>
</feature>
<feature type="chain" id="PRO_5002181358" evidence="1">
    <location>
        <begin position="17"/>
        <end position="142"/>
    </location>
</feature>
<evidence type="ECO:0000313" key="3">
    <source>
        <dbReference type="Proteomes" id="UP000053257"/>
    </source>
</evidence>
<accession>A0A0C3SFB7</accession>
<dbReference type="AlphaFoldDB" id="A0A0C3SFB7"/>